<dbReference type="InterPro" id="IPR042107">
    <property type="entry name" value="DNA-dir_RNA_pol_bsu_ext_1_sf"/>
</dbReference>
<keyword evidence="11" id="KW-1185">Reference proteome</keyword>
<feature type="domain" description="RNA polymerase Rpb2" evidence="9">
    <location>
        <begin position="433"/>
        <end position="500"/>
    </location>
</feature>
<dbReference type="Pfam" id="PF04565">
    <property type="entry name" value="RNA_pol_Rpb2_3"/>
    <property type="match status" value="1"/>
</dbReference>
<evidence type="ECO:0000313" key="10">
    <source>
        <dbReference type="EMBL" id="PIM95422.1"/>
    </source>
</evidence>
<dbReference type="Proteomes" id="UP000230981">
    <property type="component" value="Unassembled WGS sequence"/>
</dbReference>
<evidence type="ECO:0000256" key="3">
    <source>
        <dbReference type="ARBA" id="ARBA00022679"/>
    </source>
</evidence>
<dbReference type="InterPro" id="IPR037033">
    <property type="entry name" value="DNA-dir_RNAP_su2_hyb_sf"/>
</dbReference>
<evidence type="ECO:0000313" key="11">
    <source>
        <dbReference type="Proteomes" id="UP000230981"/>
    </source>
</evidence>
<proteinExistence type="inferred from homology"/>
<evidence type="ECO:0000256" key="6">
    <source>
        <dbReference type="ARBA" id="ARBA00048552"/>
    </source>
</evidence>
<comment type="caution">
    <text evidence="10">The sequence shown here is derived from an EMBL/GenBank/DDBJ whole genome shotgun (WGS) entry which is preliminary data.</text>
</comment>
<reference evidence="10" key="1">
    <citation type="submission" date="2017-09" db="EMBL/GenBank/DDBJ databases">
        <authorList>
            <person name="Campbell M.A."/>
            <person name="Lukasik P."/>
            <person name="Simon C."/>
            <person name="McCutcheon J.P."/>
        </authorList>
    </citation>
    <scope>NUCLEOTIDE SEQUENCE [LARGE SCALE GENOMIC DNA]</scope>
    <source>
        <strain evidence="10">MAGTDC</strain>
    </source>
</reference>
<feature type="non-terminal residue" evidence="10">
    <location>
        <position position="923"/>
    </location>
</feature>
<evidence type="ECO:0000256" key="1">
    <source>
        <dbReference type="ARBA" id="ARBA00012418"/>
    </source>
</evidence>
<feature type="domain" description="DNA-directed RNA polymerase subunit 2 hybrid-binding" evidence="8">
    <location>
        <begin position="631"/>
        <end position="836"/>
    </location>
</feature>
<evidence type="ECO:0000256" key="5">
    <source>
        <dbReference type="ARBA" id="ARBA00023163"/>
    </source>
</evidence>
<keyword evidence="3" id="KW-0808">Transferase</keyword>
<protein>
    <recommendedName>
        <fullName evidence="1">DNA-directed RNA polymerase</fullName>
        <ecNumber evidence="1">2.7.7.6</ecNumber>
    </recommendedName>
</protein>
<dbReference type="Gene3D" id="2.40.50.150">
    <property type="match status" value="1"/>
</dbReference>
<dbReference type="Gene3D" id="2.40.270.10">
    <property type="entry name" value="DNA-directed RNA polymerase, subunit 2, domain 6"/>
    <property type="match status" value="1"/>
</dbReference>
<keyword evidence="5" id="KW-0804">Transcription</keyword>
<dbReference type="PANTHER" id="PTHR20856">
    <property type="entry name" value="DNA-DIRECTED RNA POLYMERASE I SUBUNIT 2"/>
    <property type="match status" value="1"/>
</dbReference>
<sequence>MSVTWCNRLKLNNTNKNPPNKLFLCKPQKLTYYYNLIGIKNNSGINISKLKLLLTNQFPYQTKNKSLELSCIINKSLNTEFYIYFKFNNIKYDTLNRIPYISHYLVFDLPKLILPKLNTEFNPYSEAEQQIIISKLIKSTSINYDIDEKEYKILLDTFNTKHIEITTGNQCIISYDDYYELYLITLLELRTKHSHLLKSLLNLETASFINGKWQKFNYIQNQNNTKWYSKRRSNRLIKNFTEICQNTKVILFRNLEKHQNINPLISCELLTLNTWTALHQTSIAYISTKFKLIDKVIYAVNLQTDVRSNIKSLEDEFKNLWLTSSDRQRINNLTGIKHAYDSDQITKQDWLMIWKTLTKTNKHISPKDVDILTVWSIGDEIIKLICQNIDELFCLNNADTVIDNLMKQEPSLPIWKTLQTKIYNALNTSSFSQSFEQTNSLCELSHEQRLTCMNEESNDQALSLEQRDVKRWHQGGLCPIESPEGQNIGLIFTLTAYSSIDVNGNILTAYYKIHNGHISNQIIYLSYLERLNYITIIPESKQFGDRITCEQNHKVSLTKLTEAEICYCSDKQFFSPSTNLIPFLKHNDPTRCLMAVNMKKQAVPLLTPQSPLVGTGTEKLITENCHNNIFSKSNGIVTKVDSTKIIIYTTAINRYFVYKLPLNKHNNQNMYIRIRPTVLPLQLVSKGELIAECQSYYHGELSLGANLLVAFMCWKGYNFEDSVLISSDIVSKGTFQSLHVMQVDIELEKNEILTNKIKTIPTKHLTNLQNNGIVKIGCKLHANDVLVGKIKPTIESDNGSDIPNQYALVYKDSSIRLQNDIQSATVIDVRRPDRNKLDDIVDNVVTNLELLRKKYIKHIWHLSRTETIILKSRHQSYGIFEFDSINVKLSNDLQLAYKSYILKFTALYKRCFKSMNLYLTSKS</sequence>
<evidence type="ECO:0000256" key="4">
    <source>
        <dbReference type="ARBA" id="ARBA00022695"/>
    </source>
</evidence>
<evidence type="ECO:0000259" key="8">
    <source>
        <dbReference type="Pfam" id="PF00562"/>
    </source>
</evidence>
<dbReference type="InterPro" id="IPR014724">
    <property type="entry name" value="RNA_pol_RPB2_OB-fold"/>
</dbReference>
<dbReference type="GO" id="GO:0000428">
    <property type="term" value="C:DNA-directed RNA polymerase complex"/>
    <property type="evidence" value="ECO:0007669"/>
    <property type="project" value="UniProtKB-KW"/>
</dbReference>
<organism evidence="10 11">
    <name type="scientific">Candidatus Hodgkinia cicadicola</name>
    <dbReference type="NCBI Taxonomy" id="573658"/>
    <lineage>
        <taxon>Bacteria</taxon>
        <taxon>Pseudomonadati</taxon>
        <taxon>Pseudomonadota</taxon>
        <taxon>Alphaproteobacteria</taxon>
        <taxon>Hyphomicrobiales</taxon>
        <taxon>Candidatus Hodgkinia</taxon>
    </lineage>
</organism>
<dbReference type="Gene3D" id="2.40.50.100">
    <property type="match status" value="1"/>
</dbReference>
<dbReference type="Pfam" id="PF00562">
    <property type="entry name" value="RNA_pol_Rpb2_6"/>
    <property type="match status" value="1"/>
</dbReference>
<name>A0ABX4MIY1_9HYPH</name>
<evidence type="ECO:0000259" key="9">
    <source>
        <dbReference type="Pfam" id="PF04565"/>
    </source>
</evidence>
<dbReference type="Gene3D" id="2.30.150.10">
    <property type="entry name" value="DNA-directed RNA polymerase, beta subunit, external 1 domain"/>
    <property type="match status" value="1"/>
</dbReference>
<comment type="similarity">
    <text evidence="7">Belongs to the RNA polymerase beta chain family.</text>
</comment>
<dbReference type="InterPro" id="IPR007645">
    <property type="entry name" value="RNA_pol_Rpb2_3"/>
</dbReference>
<keyword evidence="4" id="KW-0548">Nucleotidyltransferase</keyword>
<dbReference type="SUPFAM" id="SSF64484">
    <property type="entry name" value="beta and beta-prime subunits of DNA dependent RNA-polymerase"/>
    <property type="match status" value="1"/>
</dbReference>
<dbReference type="EMBL" id="NXGO01000115">
    <property type="protein sequence ID" value="PIM95422.1"/>
    <property type="molecule type" value="Genomic_DNA"/>
</dbReference>
<accession>A0ABX4MIY1</accession>
<evidence type="ECO:0000256" key="2">
    <source>
        <dbReference type="ARBA" id="ARBA00022478"/>
    </source>
</evidence>
<keyword evidence="2 10" id="KW-0240">DNA-directed RNA polymerase</keyword>
<dbReference type="InterPro" id="IPR007120">
    <property type="entry name" value="DNA-dir_RNAP_su2_dom"/>
</dbReference>
<gene>
    <name evidence="10" type="primary">rpoB</name>
    <name evidence="10" type="ORF">magtdc_290</name>
</gene>
<dbReference type="InterPro" id="IPR015712">
    <property type="entry name" value="DNA-dir_RNA_pol_su2"/>
</dbReference>
<evidence type="ECO:0000256" key="7">
    <source>
        <dbReference type="RuleBase" id="RU000434"/>
    </source>
</evidence>
<comment type="catalytic activity">
    <reaction evidence="6">
        <text>RNA(n) + a ribonucleoside 5'-triphosphate = RNA(n+1) + diphosphate</text>
        <dbReference type="Rhea" id="RHEA:21248"/>
        <dbReference type="Rhea" id="RHEA-COMP:14527"/>
        <dbReference type="Rhea" id="RHEA-COMP:17342"/>
        <dbReference type="ChEBI" id="CHEBI:33019"/>
        <dbReference type="ChEBI" id="CHEBI:61557"/>
        <dbReference type="ChEBI" id="CHEBI:140395"/>
        <dbReference type="EC" id="2.7.7.6"/>
    </reaction>
</comment>
<dbReference type="EC" id="2.7.7.6" evidence="1"/>
<dbReference type="Gene3D" id="3.90.1100.10">
    <property type="match status" value="1"/>
</dbReference>